<sequence length="78" mass="8423">MPINAGAMPPRPPDARPTLQRGEFDRIDAAENAVTADASDKRAAAQTKREDAADKRTTADRVEGLAHAEKQGRRDAAR</sequence>
<name>A0AAV2WQ17_MYCNE</name>
<organism evidence="2 3">
    <name type="scientific">Mycolicibacterium neoaurum</name>
    <name type="common">Mycobacterium neoaurum</name>
    <dbReference type="NCBI Taxonomy" id="1795"/>
    <lineage>
        <taxon>Bacteria</taxon>
        <taxon>Bacillati</taxon>
        <taxon>Actinomycetota</taxon>
        <taxon>Actinomycetes</taxon>
        <taxon>Mycobacteriales</taxon>
        <taxon>Mycobacteriaceae</taxon>
        <taxon>Mycolicibacterium</taxon>
    </lineage>
</organism>
<proteinExistence type="predicted"/>
<evidence type="ECO:0000256" key="1">
    <source>
        <dbReference type="SAM" id="MobiDB-lite"/>
    </source>
</evidence>
<reference evidence="2" key="2">
    <citation type="submission" date="2015-09" db="EMBL/GenBank/DDBJ databases">
        <title>Draft genome sequence of Mycobacterium neoaurum DSM 44074.</title>
        <authorList>
            <person name="Croce O."/>
            <person name="Robert C."/>
            <person name="Raoult D."/>
            <person name="Drancourt M."/>
        </authorList>
    </citation>
    <scope>NUCLEOTIDE SEQUENCE</scope>
    <source>
        <strain evidence="2">DSM 44074</strain>
    </source>
</reference>
<dbReference type="EMBL" id="LK021340">
    <property type="protein sequence ID" value="CDQ46036.1"/>
    <property type="molecule type" value="Genomic_DNA"/>
</dbReference>
<evidence type="ECO:0000313" key="2">
    <source>
        <dbReference type="EMBL" id="CDQ46036.1"/>
    </source>
</evidence>
<feature type="region of interest" description="Disordered" evidence="1">
    <location>
        <begin position="31"/>
        <end position="78"/>
    </location>
</feature>
<reference evidence="2" key="1">
    <citation type="submission" date="2014-05" db="EMBL/GenBank/DDBJ databases">
        <authorList>
            <person name="Urmite Genomes"/>
        </authorList>
    </citation>
    <scope>NUCLEOTIDE SEQUENCE</scope>
    <source>
        <strain evidence="2">DSM 44074</strain>
    </source>
</reference>
<protein>
    <recommendedName>
        <fullName evidence="4">CsbD family protein</fullName>
    </recommendedName>
</protein>
<feature type="compositionally biased region" description="Basic and acidic residues" evidence="1">
    <location>
        <begin position="38"/>
        <end position="78"/>
    </location>
</feature>
<gene>
    <name evidence="2" type="ORF">BN1047_03939</name>
</gene>
<dbReference type="Proteomes" id="UP000028864">
    <property type="component" value="Unassembled WGS sequence"/>
</dbReference>
<evidence type="ECO:0008006" key="4">
    <source>
        <dbReference type="Google" id="ProtNLM"/>
    </source>
</evidence>
<dbReference type="RefSeq" id="WP_159107606.1">
    <property type="nucleotide sequence ID" value="NZ_LK021340.1"/>
</dbReference>
<dbReference type="AlphaFoldDB" id="A0AAV2WQ17"/>
<evidence type="ECO:0000313" key="3">
    <source>
        <dbReference type="Proteomes" id="UP000028864"/>
    </source>
</evidence>
<accession>A0AAV2WQ17</accession>